<evidence type="ECO:0000313" key="2">
    <source>
        <dbReference type="EMBL" id="OOS24519.1"/>
    </source>
</evidence>
<dbReference type="SUPFAM" id="SSF52540">
    <property type="entry name" value="P-loop containing nucleoside triphosphate hydrolases"/>
    <property type="match status" value="1"/>
</dbReference>
<protein>
    <submittedName>
        <fullName evidence="2">Trifunctional nicotinamide-nucleotide adenylyltransferase/ribosylnicotinamide kinase/transcriptional regulator NadR</fullName>
    </submittedName>
</protein>
<comment type="caution">
    <text evidence="2">The sequence shown here is derived from an EMBL/GenBank/DDBJ whole genome shotgun (WGS) entry which is preliminary data.</text>
</comment>
<dbReference type="STRING" id="573983.B0681_06905"/>
<dbReference type="EMBL" id="MUYV01000008">
    <property type="protein sequence ID" value="OOS24519.1"/>
    <property type="molecule type" value="Genomic_DNA"/>
</dbReference>
<dbReference type="InterPro" id="IPR027417">
    <property type="entry name" value="P-loop_NTPase"/>
</dbReference>
<dbReference type="PANTHER" id="PTHR37512">
    <property type="entry name" value="TRIFUNCTIONAL NAD BIOSYNTHESIS/REGULATOR PROTEIN NADR"/>
    <property type="match status" value="1"/>
</dbReference>
<dbReference type="RefSeq" id="WP_078318017.1">
    <property type="nucleotide sequence ID" value="NZ_MUYV01000008.1"/>
</dbReference>
<dbReference type="InterPro" id="IPR038727">
    <property type="entry name" value="NadR/Ttd14_AAA_dom"/>
</dbReference>
<feature type="domain" description="NadR/Ttd14 AAA" evidence="1">
    <location>
        <begin position="198"/>
        <end position="359"/>
    </location>
</feature>
<reference evidence="2 3" key="1">
    <citation type="submission" date="2017-02" db="EMBL/GenBank/DDBJ databases">
        <title>Draft genome sequence of Moraxella porci CCUG 54912T type strain.</title>
        <authorList>
            <person name="Salva-Serra F."/>
            <person name="Engstrom-Jakobsson H."/>
            <person name="Thorell K."/>
            <person name="Jaen-Luchoro D."/>
            <person name="Gonzales-Siles L."/>
            <person name="Karlsson R."/>
            <person name="Yazdan S."/>
            <person name="Boulund F."/>
            <person name="Johnning A."/>
            <person name="Engstrand L."/>
            <person name="Kristiansson E."/>
            <person name="Moore E."/>
        </authorList>
    </citation>
    <scope>NUCLEOTIDE SEQUENCE [LARGE SCALE GENOMIC DNA]</scope>
    <source>
        <strain evidence="2 3">CCUG 54912</strain>
    </source>
</reference>
<dbReference type="Gene3D" id="3.40.50.300">
    <property type="entry name" value="P-loop containing nucleotide triphosphate hydrolases"/>
    <property type="match status" value="1"/>
</dbReference>
<dbReference type="GO" id="GO:0016301">
    <property type="term" value="F:kinase activity"/>
    <property type="evidence" value="ECO:0007669"/>
    <property type="project" value="UniProtKB-KW"/>
</dbReference>
<sequence length="388" mass="43081">MLTCIICTNHALLTGLVSRWLLASAISSTKAPLYKTQQRLTKDDKMTKASNALLIGDFAPLHLGHLADINHAAGIAETLHIVITPPVKRPLPSGRTANLQDVARWVQVACQQFGFIKVHTTQSLGLDIAFDYQQDTRLDDGQLSQVCQALAIDTTSTQVYQANLDTHLRSQRMAICQHPLHHFDQLAPACRYFYTQTVCIVGGESSGKTTLIHKLANHYGANIALEMGRLYTHSHLGGTELGLQYSDYLPIAINHAKAIMDATANATAPITLIDTDFATTQAFCEVYENRTHPVVASLADHFRADFTIYLDNNVTWVADGMRRLGDTKARSHFAQTLLDILIRHDICHHVIDDADYHERYQQAVSWIDTQILGKTPTILTPHPQDTTL</sequence>
<accession>A0A1T0CQL5</accession>
<dbReference type="NCBIfam" id="NF005988">
    <property type="entry name" value="PRK08099.1"/>
    <property type="match status" value="1"/>
</dbReference>
<organism evidence="2 3">
    <name type="scientific">Moraxella porci DSM 25326</name>
    <dbReference type="NCBI Taxonomy" id="573983"/>
    <lineage>
        <taxon>Bacteria</taxon>
        <taxon>Pseudomonadati</taxon>
        <taxon>Pseudomonadota</taxon>
        <taxon>Gammaproteobacteria</taxon>
        <taxon>Moraxellales</taxon>
        <taxon>Moraxellaceae</taxon>
        <taxon>Moraxella</taxon>
    </lineage>
</organism>
<keyword evidence="2" id="KW-0548">Nucleotidyltransferase</keyword>
<keyword evidence="3" id="KW-1185">Reference proteome</keyword>
<keyword evidence="2" id="KW-0808">Transferase</keyword>
<dbReference type="AlphaFoldDB" id="A0A1T0CQL5"/>
<keyword evidence="2" id="KW-0418">Kinase</keyword>
<dbReference type="GO" id="GO:0016779">
    <property type="term" value="F:nucleotidyltransferase activity"/>
    <property type="evidence" value="ECO:0007669"/>
    <property type="project" value="UniProtKB-KW"/>
</dbReference>
<dbReference type="Pfam" id="PF13521">
    <property type="entry name" value="AAA_28"/>
    <property type="match status" value="1"/>
</dbReference>
<dbReference type="SUPFAM" id="SSF52374">
    <property type="entry name" value="Nucleotidylyl transferase"/>
    <property type="match status" value="1"/>
</dbReference>
<dbReference type="InterPro" id="IPR014729">
    <property type="entry name" value="Rossmann-like_a/b/a_fold"/>
</dbReference>
<gene>
    <name evidence="2" type="ORF">B0681_06905</name>
</gene>
<evidence type="ECO:0000313" key="3">
    <source>
        <dbReference type="Proteomes" id="UP000190683"/>
    </source>
</evidence>
<dbReference type="InterPro" id="IPR052735">
    <property type="entry name" value="NAD_biosynth-regulator"/>
</dbReference>
<dbReference type="PANTHER" id="PTHR37512:SF1">
    <property type="entry name" value="NADR_TTD14 AAA DOMAIN-CONTAINING PROTEIN"/>
    <property type="match status" value="1"/>
</dbReference>
<dbReference type="Proteomes" id="UP000190683">
    <property type="component" value="Unassembled WGS sequence"/>
</dbReference>
<evidence type="ECO:0000259" key="1">
    <source>
        <dbReference type="Pfam" id="PF13521"/>
    </source>
</evidence>
<dbReference type="Gene3D" id="3.40.50.620">
    <property type="entry name" value="HUPs"/>
    <property type="match status" value="1"/>
</dbReference>
<name>A0A1T0CQL5_9GAMM</name>
<proteinExistence type="predicted"/>